<sequence>MWFLAALIIPCLLVLLFARVTYNRYIAVLLTTALLVASYFKGYTDELHEIVADIASTIAGFLWTGRMLDRLKQKQ</sequence>
<organism evidence="1 2">
    <name type="scientific">Geobacillus jurassicus</name>
    <dbReference type="NCBI Taxonomy" id="235932"/>
    <lineage>
        <taxon>Bacteria</taxon>
        <taxon>Bacillati</taxon>
        <taxon>Bacillota</taxon>
        <taxon>Bacilli</taxon>
        <taxon>Bacillales</taxon>
        <taxon>Anoxybacillaceae</taxon>
        <taxon>Geobacillus</taxon>
    </lineage>
</organism>
<evidence type="ECO:0000313" key="1">
    <source>
        <dbReference type="EMBL" id="MFC0297784.1"/>
    </source>
</evidence>
<dbReference type="Pfam" id="PF09964">
    <property type="entry name" value="DUF2198"/>
    <property type="match status" value="1"/>
</dbReference>
<dbReference type="Proteomes" id="UP001589785">
    <property type="component" value="Unassembled WGS sequence"/>
</dbReference>
<accession>A0ABV6GTQ0</accession>
<dbReference type="RefSeq" id="WP_066227755.1">
    <property type="nucleotide sequence ID" value="NZ_JBHLVN010000049.1"/>
</dbReference>
<proteinExistence type="predicted"/>
<name>A0ABV6GTQ0_9BACL</name>
<protein>
    <submittedName>
        <fullName evidence="1">CsbA family protein</fullName>
    </submittedName>
</protein>
<gene>
    <name evidence="1" type="ORF">ACFFHQ_10140</name>
</gene>
<dbReference type="EMBL" id="JBHLVN010000049">
    <property type="protein sequence ID" value="MFC0297784.1"/>
    <property type="molecule type" value="Genomic_DNA"/>
</dbReference>
<dbReference type="InterPro" id="IPR019242">
    <property type="entry name" value="DUF2198"/>
</dbReference>
<comment type="caution">
    <text evidence="1">The sequence shown here is derived from an EMBL/GenBank/DDBJ whole genome shotgun (WGS) entry which is preliminary data.</text>
</comment>
<evidence type="ECO:0000313" key="2">
    <source>
        <dbReference type="Proteomes" id="UP001589785"/>
    </source>
</evidence>
<keyword evidence="2" id="KW-1185">Reference proteome</keyword>
<reference evidence="1 2" key="1">
    <citation type="submission" date="2024-09" db="EMBL/GenBank/DDBJ databases">
        <authorList>
            <person name="Sun Q."/>
            <person name="Mori K."/>
        </authorList>
    </citation>
    <scope>NUCLEOTIDE SEQUENCE [LARGE SCALE GENOMIC DNA]</scope>
    <source>
        <strain evidence="1 2">CCM 7224</strain>
    </source>
</reference>